<evidence type="ECO:0000256" key="2">
    <source>
        <dbReference type="ARBA" id="ARBA00022490"/>
    </source>
</evidence>
<dbReference type="Pfam" id="PF07989">
    <property type="entry name" value="Cnn_1N"/>
    <property type="match status" value="1"/>
</dbReference>
<feature type="coiled-coil region" evidence="3">
    <location>
        <begin position="202"/>
        <end position="229"/>
    </location>
</feature>
<keyword evidence="3" id="KW-0175">Coiled coil</keyword>
<evidence type="ECO:0000256" key="1">
    <source>
        <dbReference type="ARBA" id="ARBA00004496"/>
    </source>
</evidence>
<dbReference type="GO" id="GO:0000793">
    <property type="term" value="C:condensed chromosome"/>
    <property type="evidence" value="ECO:0007669"/>
    <property type="project" value="TreeGrafter"/>
</dbReference>
<accession>A0AAV4VY24</accession>
<sequence length="2134" mass="244150">MAGCYDRSWYIGSKARGTRSQFRLNTEGLLPFKCTYPTHLTDVMDAVPSTQSDLRRADIVSPVRSTRTRAVREYEQTIEELKKENFDLKLRIFLLEDTKNKNYLRNKSSGNEDEDNTVQVIVELKVETEALRNELSSKNQLLQEAIDEKEKYAFHLKELQDKFEELQNQLSQCQQPSNEELMFLKGENESLQKSNEFFTKVLTEKDQDTENLKVQMKELMSKNNALDAKNKKSSLALQGLVTKYYKDIEMVPKVLRPVVQSAVQAAKENKRADLAVAIENFKASLCELMSANGKTSSESTLNTSQGKDSMEELNQLAGISRSLEELAKKSGHSLTKSKFVHDQDVSSQSTESGKSESRQNLYQIHVIIKENEALKEDNAEKSEVIKNLKATCTELEQRMLQTQNDLLDTVSNVKNLEIQIKEEKSKHTSSLPMVNSAVQTAVQWHLMQSKISDKFLQNVGQSNDIDHLKEEILTLLLVIEQKDKELSDCEEKLASLQSQLETDNQKEITFTSIDKEFVKERDELHQRLAHSCTVNNELMKHLRNLEMFMRDLLHHRNLDSSSIENISQDSSGFLSHLKIQKAIEQSLELSNLLNDELSICETSKLFDPNEVSLNRDSLSGRPSSSYQPTDTSRFDPYISSIQGRDNSQLPPQEAFKNAAGTGKRRLSFSTLHNSSLDTTLRDPENVVVLGTSNNEDLILLLNDKGDPEDVLIRNNHSHLDKNPSMLDSGEQLRRRCWESSAMNYFNTEKSTLDHHTELCWNSKTDKMVNRYFHPYPSSDSDIWSEPDRDVSMQRIGIDLQNSPVSQKSPRRSRFREKLTTDDFSSQKNESSSSFTKLHTWSKRRKNSDTSRSSFICKKCMSHSQTSDVPTREEQMESFRKVADEFSDRCFSLEDELKNKDGIISVLTKEKQDLMDGITRLRECERQLEEKNSQSSESLSKISTEYNKLQNVLKELESRAAGSDAVCNQLKNELEKTRNQLKNLETKCKEYENEIVMQSNAKQDFSQRFKSMEGEKNKLLQDIEALIQEKNELLSKIVAENGIKKHLEDENGLLNSKLEENSREISLLKASCKNLENTKNLILEEKNSYESSLQSSNSTCNALKSDLRKMQESLEKMQTKCSIYEKELIESAKSKENIIHSLSTVKSQISSNLNALADTCKQYLSSDNGIVTDQGIISSDVDKTDQVETLMGEIILVNRKFEQTVKFLSEQLRSVQLLLEKSKTIDKEGKSKIVHLHQQLEAKEKENLSWKTHCTEMQKMLETSKSLNSEYQSRLQIAQQEVDNAEDEIKNLKEHKDRMQSLFEELQQSLKHKEEALDEFSNKNSVTEKKLANEILKYQHLLNEKDDEVTKLQEKIFNMQTYINSNLKKPAGQASALSSKDHSPPRPIEIDMISVISGSFCDDSVNNDTSINSITSEKEEDLNRKIDRYTKKIKALQTKLSLMEKRIDILEKEKADLREQLLAQPHGNKHHAAPSEEFVTLFKELEELKSTLKTKSSFIKDLKNELFKTCNSLVDKQKEVDDLQQKLSEVKSFGSLDSSHLRYSDPIHKSTEANIKDLTAHKWELIQGILKHQKQFYERKNIHLGHFEKFKNHIEKLRSLQVSPSLLKFGSDPFLNNGVASNNFYVEKCDRTLKNLQMELQLDVECLQNLKIFLKRFFMPLVLQNCACNKTNPKNDDDFNAEKYLVTEKKNFKKEHLKLDLWKTSSAQTPFNASVTSSSDRVIGTASVVAHNLDSIEIALKKMKFALEQFKDGTPLINESPKKVAAKSVLLKILNELVSLQENSAEIFHLNSTLKSLELFDISIPQSPCKQDMSDRESFLSEETIALSRSGSLSPMSFEETFPSKFVSGMKLKRESEGFSTTKQALEISQKLHPAGGSQDSLFLRSHFSSPDLGIESDPNHESSAPEQAEKDFRDGGARMSKRNEKQWTSEGDQSKSLYERTMNAKDVSFGKSDALHAIGYLQEYELLKKEVQESLVGIKAILSRAADGLQHVAKYTSPQKNLEYSTFKAIKDACENNEVCLQKASKLVDNFWIAPCPSVKELNLLIQQNRESQDKLRLLQESKRKQEASFKEVMEKFKEAERLRENMEKKISKKLVETKKVIRRAEIKILEKEGHDLPSIPKYPCDESSCQRKS</sequence>
<comment type="subcellular location">
    <subcellularLocation>
        <location evidence="1">Cytoplasm</location>
    </subcellularLocation>
</comment>
<feature type="coiled-coil region" evidence="3">
    <location>
        <begin position="1418"/>
        <end position="1459"/>
    </location>
</feature>
<organism evidence="6 7">
    <name type="scientific">Caerostris darwini</name>
    <dbReference type="NCBI Taxonomy" id="1538125"/>
    <lineage>
        <taxon>Eukaryota</taxon>
        <taxon>Metazoa</taxon>
        <taxon>Ecdysozoa</taxon>
        <taxon>Arthropoda</taxon>
        <taxon>Chelicerata</taxon>
        <taxon>Arachnida</taxon>
        <taxon>Araneae</taxon>
        <taxon>Araneomorphae</taxon>
        <taxon>Entelegynae</taxon>
        <taxon>Araneoidea</taxon>
        <taxon>Araneidae</taxon>
        <taxon>Caerostris</taxon>
    </lineage>
</organism>
<feature type="compositionally biased region" description="Polar residues" evidence="4">
    <location>
        <begin position="611"/>
        <end position="631"/>
    </location>
</feature>
<dbReference type="GO" id="GO:0007076">
    <property type="term" value="P:mitotic chromosome condensation"/>
    <property type="evidence" value="ECO:0007669"/>
    <property type="project" value="TreeGrafter"/>
</dbReference>
<feature type="coiled-coil region" evidence="3">
    <location>
        <begin position="64"/>
        <end position="91"/>
    </location>
</feature>
<evidence type="ECO:0000313" key="6">
    <source>
        <dbReference type="EMBL" id="GIY74908.1"/>
    </source>
</evidence>
<feature type="coiled-coil region" evidence="3">
    <location>
        <begin position="121"/>
        <end position="176"/>
    </location>
</feature>
<comment type="caution">
    <text evidence="6">The sequence shown here is derived from an EMBL/GenBank/DDBJ whole genome shotgun (WGS) entry which is preliminary data.</text>
</comment>
<feature type="coiled-coil region" evidence="3">
    <location>
        <begin position="1260"/>
        <end position="1354"/>
    </location>
</feature>
<feature type="region of interest" description="Disordered" evidence="4">
    <location>
        <begin position="1892"/>
        <end position="1939"/>
    </location>
</feature>
<dbReference type="GO" id="GO:0005737">
    <property type="term" value="C:cytoplasm"/>
    <property type="evidence" value="ECO:0007669"/>
    <property type="project" value="UniProtKB-SubCell"/>
</dbReference>
<feature type="coiled-coil region" evidence="3">
    <location>
        <begin position="371"/>
        <end position="426"/>
    </location>
</feature>
<proteinExistence type="predicted"/>
<dbReference type="GO" id="GO:0003682">
    <property type="term" value="F:chromatin binding"/>
    <property type="evidence" value="ECO:0007669"/>
    <property type="project" value="TreeGrafter"/>
</dbReference>
<feature type="domain" description="Centrosomin N-terminal motif 1" evidence="5">
    <location>
        <begin position="71"/>
        <end position="145"/>
    </location>
</feature>
<dbReference type="Gene3D" id="1.10.287.1490">
    <property type="match status" value="2"/>
</dbReference>
<protein>
    <submittedName>
        <fullName evidence="6">Cnn_1N domain-containing protein</fullName>
    </submittedName>
</protein>
<dbReference type="GO" id="GO:0000785">
    <property type="term" value="C:chromatin"/>
    <property type="evidence" value="ECO:0007669"/>
    <property type="project" value="TreeGrafter"/>
</dbReference>
<dbReference type="GO" id="GO:0005815">
    <property type="term" value="C:microtubule organizing center"/>
    <property type="evidence" value="ECO:0007669"/>
    <property type="project" value="InterPro"/>
</dbReference>
<feature type="coiled-coil region" evidence="3">
    <location>
        <begin position="938"/>
        <end position="1126"/>
    </location>
</feature>
<dbReference type="PANTHER" id="PTHR43941:SF1">
    <property type="entry name" value="STRUCTURAL MAINTENANCE OF CHROMOSOMES PROTEIN 2"/>
    <property type="match status" value="1"/>
</dbReference>
<keyword evidence="7" id="KW-1185">Reference proteome</keyword>
<feature type="coiled-coil region" evidence="3">
    <location>
        <begin position="2042"/>
        <end position="2097"/>
    </location>
</feature>
<evidence type="ECO:0000256" key="4">
    <source>
        <dbReference type="SAM" id="MobiDB-lite"/>
    </source>
</evidence>
<name>A0AAV4VY24_9ARAC</name>
<keyword evidence="2" id="KW-0963">Cytoplasm</keyword>
<evidence type="ECO:0000313" key="7">
    <source>
        <dbReference type="Proteomes" id="UP001054837"/>
    </source>
</evidence>
<dbReference type="EMBL" id="BPLQ01013804">
    <property type="protein sequence ID" value="GIY74908.1"/>
    <property type="molecule type" value="Genomic_DNA"/>
</dbReference>
<dbReference type="GO" id="GO:0000796">
    <property type="term" value="C:condensin complex"/>
    <property type="evidence" value="ECO:0007669"/>
    <property type="project" value="TreeGrafter"/>
</dbReference>
<reference evidence="6 7" key="1">
    <citation type="submission" date="2021-06" db="EMBL/GenBank/DDBJ databases">
        <title>Caerostris darwini draft genome.</title>
        <authorList>
            <person name="Kono N."/>
            <person name="Arakawa K."/>
        </authorList>
    </citation>
    <scope>NUCLEOTIDE SEQUENCE [LARGE SCALE GENOMIC DNA]</scope>
</reference>
<evidence type="ECO:0000256" key="3">
    <source>
        <dbReference type="SAM" id="Coils"/>
    </source>
</evidence>
<feature type="compositionally biased region" description="Basic and acidic residues" evidence="4">
    <location>
        <begin position="1907"/>
        <end position="1927"/>
    </location>
</feature>
<dbReference type="PANTHER" id="PTHR43941">
    <property type="entry name" value="STRUCTURAL MAINTENANCE OF CHROMOSOMES PROTEIN 2"/>
    <property type="match status" value="1"/>
</dbReference>
<evidence type="ECO:0000259" key="5">
    <source>
        <dbReference type="Pfam" id="PF07989"/>
    </source>
</evidence>
<feature type="region of interest" description="Disordered" evidence="4">
    <location>
        <begin position="334"/>
        <end position="357"/>
    </location>
</feature>
<feature type="region of interest" description="Disordered" evidence="4">
    <location>
        <begin position="796"/>
        <end position="842"/>
    </location>
</feature>
<feature type="coiled-coil region" evidence="3">
    <location>
        <begin position="479"/>
        <end position="506"/>
    </location>
</feature>
<feature type="region of interest" description="Disordered" evidence="4">
    <location>
        <begin position="611"/>
        <end position="634"/>
    </location>
</feature>
<dbReference type="InterPro" id="IPR012943">
    <property type="entry name" value="Cnn_1N"/>
</dbReference>
<gene>
    <name evidence="6" type="primary">AVEN_190003_1</name>
    <name evidence="6" type="ORF">CDAR_309662</name>
</gene>
<dbReference type="Proteomes" id="UP001054837">
    <property type="component" value="Unassembled WGS sequence"/>
</dbReference>